<reference evidence="1 2" key="1">
    <citation type="submission" date="2020-12" db="EMBL/GenBank/DDBJ databases">
        <title>Bacterial novel species Adhaeribacter sp. BT258 isolated from soil.</title>
        <authorList>
            <person name="Jung H.-Y."/>
        </authorList>
    </citation>
    <scope>NUCLEOTIDE SEQUENCE [LARGE SCALE GENOMIC DNA]</scope>
    <source>
        <strain evidence="1 2">BT258</strain>
    </source>
</reference>
<name>A0ABS1C3A6_9BACT</name>
<accession>A0ABS1C3A6</accession>
<evidence type="ECO:0008006" key="3">
    <source>
        <dbReference type="Google" id="ProtNLM"/>
    </source>
</evidence>
<evidence type="ECO:0000313" key="2">
    <source>
        <dbReference type="Proteomes" id="UP000644147"/>
    </source>
</evidence>
<dbReference type="RefSeq" id="WP_200506664.1">
    <property type="nucleotide sequence ID" value="NZ_JAEHFX010000006.1"/>
</dbReference>
<keyword evidence="2" id="KW-1185">Reference proteome</keyword>
<proteinExistence type="predicted"/>
<evidence type="ECO:0000313" key="1">
    <source>
        <dbReference type="EMBL" id="MBK0403886.1"/>
    </source>
</evidence>
<gene>
    <name evidence="1" type="ORF">I5M27_12900</name>
</gene>
<dbReference type="EMBL" id="JAEHFX010000006">
    <property type="protein sequence ID" value="MBK0403886.1"/>
    <property type="molecule type" value="Genomic_DNA"/>
</dbReference>
<dbReference type="Proteomes" id="UP000644147">
    <property type="component" value="Unassembled WGS sequence"/>
</dbReference>
<protein>
    <recommendedName>
        <fullName evidence="3">Immunity protein 35</fullName>
    </recommendedName>
</protein>
<organism evidence="1 2">
    <name type="scientific">Adhaeribacter terrigena</name>
    <dbReference type="NCBI Taxonomy" id="2793070"/>
    <lineage>
        <taxon>Bacteria</taxon>
        <taxon>Pseudomonadati</taxon>
        <taxon>Bacteroidota</taxon>
        <taxon>Cytophagia</taxon>
        <taxon>Cytophagales</taxon>
        <taxon>Hymenobacteraceae</taxon>
        <taxon>Adhaeribacter</taxon>
    </lineage>
</organism>
<sequence length="106" mass="11850">MKEIIAKLAALLKLIPDPKPAAEDPFEVLQSVDDNGVRWAFYRNKETGEIYTDAGNLAHMYGFKDQHEFLASDRGLDMIASAAKTSKNPLLKLTGNEDWLSKKPTE</sequence>
<comment type="caution">
    <text evidence="1">The sequence shown here is derived from an EMBL/GenBank/DDBJ whole genome shotgun (WGS) entry which is preliminary data.</text>
</comment>